<dbReference type="EMBL" id="MU274903">
    <property type="protein sequence ID" value="KAI0092411.1"/>
    <property type="molecule type" value="Genomic_DNA"/>
</dbReference>
<dbReference type="Proteomes" id="UP001055072">
    <property type="component" value="Unassembled WGS sequence"/>
</dbReference>
<comment type="caution">
    <text evidence="1">The sequence shown here is derived from an EMBL/GenBank/DDBJ whole genome shotgun (WGS) entry which is preliminary data.</text>
</comment>
<gene>
    <name evidence="1" type="ORF">BDY19DRAFT_990139</name>
</gene>
<evidence type="ECO:0000313" key="2">
    <source>
        <dbReference type="Proteomes" id="UP001055072"/>
    </source>
</evidence>
<name>A0ACB8UE11_9APHY</name>
<sequence>MSSISRAPSSASIRPSASAPIRSSSSASTRPPSSASARSTTSRTAISAGGGSSRRVGSNVSRPASRTTQRPSSRLTSRPITRQSSRLTSYLCELVTQTTGLTAENNQEEFVAAVDSISRTLDTNLRPANANDFLTIQLHLNGHAEKARINSHDVLATALAHVRTRLKVISEHDSDLDAEIQASCGDTIPCLHRLTTAIADLLYTKSYPIFGKYSLALSQPPAISTLHYAEEFIERVKNPNKPPPGLTWAEILAEEPFTGQHWEGVYGLPPGSVKRENGEDDTASDDSLLSLSLLDDDYGQLDDETSSSSARTWSEDDASSELRSRPTDADDAGYMQQWSKEIAAYSDRSEVEQMKARQYWRPEWRIDPEAVSRPFNVGSASTLGPAYRRLLDPGNLTQNRYINEHDAVREILMALQGRNNLLLTWTSSSEENIPAKFVPDVKAPSLLHLTPDALQSVLTSYSELATTVEHLRKFVSAMYVSTAKSLGALDSSRRGLATFSRRTPRTLEAFTEAIDVRVRCFDAWCAAEEERMSMAQFGVGSPYICSMMNLRSRIEDEFSDAFDLMLKILRDVVQRGTRSAERVQAIWTFPDLPKRTHSAALSTFLLNSLLRELQRSSIMGDSVSSKSLLALFKGSMAPLWKMLHRWLNEGMPVRDVALGAPTEGNQYLELDEEFFIEDNELVLLDPDFWKESFVLRDDQSQHSTFTSIAEFLVPIGHDVLAAGKAIGLLRTLGMPSSVEGDSNHWLEEWQTFDELVKEETDSGVNPHSRLLDFPKLVYDKLHPLCCRASQMLSQMLVEECDVWSHLEALEDLYLMRRGDIMSNFLDVLFARMDTNLPWTDFHFLNTAFTDVATGMGWIDPALVRFSYRSQKYSSSTRTVRVMDGLQIEYAVPFPLTYIWGPGALQSYCSLFVFVLQIRKAKSMVERILVRHAPPGMSRNSEEMKMFYVVRSKLSWFINVLLNHVCTNVLDTQIRAFHKAFKRVRSLDEMIDLHNEHLQILLNQCLLLSNTTALHQAITSILDTTLLFSDSFLAFAGDTAHDISRHTVKPIKHHRSRRLKRYNKNIIGFSQSLSAIPPSSDSESDSGEDDGDQDYSNVSSFSAQHASESYVDEDNFVVRLDKMSSELDALVRFVRRGVESLAAGSGEAASSFGIFAFALEDWDS</sequence>
<proteinExistence type="predicted"/>
<evidence type="ECO:0000313" key="1">
    <source>
        <dbReference type="EMBL" id="KAI0092411.1"/>
    </source>
</evidence>
<keyword evidence="2" id="KW-1185">Reference proteome</keyword>
<protein>
    <submittedName>
        <fullName evidence="1">Spc98 family-domain-containing protein</fullName>
    </submittedName>
</protein>
<organism evidence="1 2">
    <name type="scientific">Irpex rosettiformis</name>
    <dbReference type="NCBI Taxonomy" id="378272"/>
    <lineage>
        <taxon>Eukaryota</taxon>
        <taxon>Fungi</taxon>
        <taxon>Dikarya</taxon>
        <taxon>Basidiomycota</taxon>
        <taxon>Agaricomycotina</taxon>
        <taxon>Agaricomycetes</taxon>
        <taxon>Polyporales</taxon>
        <taxon>Irpicaceae</taxon>
        <taxon>Irpex</taxon>
    </lineage>
</organism>
<reference evidence="1" key="1">
    <citation type="journal article" date="2021" name="Environ. Microbiol.">
        <title>Gene family expansions and transcriptome signatures uncover fungal adaptations to wood decay.</title>
        <authorList>
            <person name="Hage H."/>
            <person name="Miyauchi S."/>
            <person name="Viragh M."/>
            <person name="Drula E."/>
            <person name="Min B."/>
            <person name="Chaduli D."/>
            <person name="Navarro D."/>
            <person name="Favel A."/>
            <person name="Norest M."/>
            <person name="Lesage-Meessen L."/>
            <person name="Balint B."/>
            <person name="Merenyi Z."/>
            <person name="de Eugenio L."/>
            <person name="Morin E."/>
            <person name="Martinez A.T."/>
            <person name="Baldrian P."/>
            <person name="Stursova M."/>
            <person name="Martinez M.J."/>
            <person name="Novotny C."/>
            <person name="Magnuson J.K."/>
            <person name="Spatafora J.W."/>
            <person name="Maurice S."/>
            <person name="Pangilinan J."/>
            <person name="Andreopoulos W."/>
            <person name="LaButti K."/>
            <person name="Hundley H."/>
            <person name="Na H."/>
            <person name="Kuo A."/>
            <person name="Barry K."/>
            <person name="Lipzen A."/>
            <person name="Henrissat B."/>
            <person name="Riley R."/>
            <person name="Ahrendt S."/>
            <person name="Nagy L.G."/>
            <person name="Grigoriev I.V."/>
            <person name="Martin F."/>
            <person name="Rosso M.N."/>
        </authorList>
    </citation>
    <scope>NUCLEOTIDE SEQUENCE</scope>
    <source>
        <strain evidence="1">CBS 384.51</strain>
    </source>
</reference>
<accession>A0ACB8UE11</accession>